<dbReference type="SUPFAM" id="SSF53474">
    <property type="entry name" value="alpha/beta-Hydrolases"/>
    <property type="match status" value="1"/>
</dbReference>
<feature type="chain" id="PRO_5026916655" description="DUF676 domain-containing protein" evidence="1">
    <location>
        <begin position="19"/>
        <end position="501"/>
    </location>
</feature>
<gene>
    <name evidence="2" type="ORF">F8C82_08280</name>
</gene>
<dbReference type="AlphaFoldDB" id="A0A6L3ZFK8"/>
<accession>A0A6L3ZFK8</accession>
<dbReference type="Proteomes" id="UP000484164">
    <property type="component" value="Unassembled WGS sequence"/>
</dbReference>
<feature type="signal peptide" evidence="1">
    <location>
        <begin position="1"/>
        <end position="18"/>
    </location>
</feature>
<evidence type="ECO:0000313" key="3">
    <source>
        <dbReference type="Proteomes" id="UP000484164"/>
    </source>
</evidence>
<dbReference type="InterPro" id="IPR029058">
    <property type="entry name" value="AB_hydrolase_fold"/>
</dbReference>
<keyword evidence="3" id="KW-1185">Reference proteome</keyword>
<dbReference type="EMBL" id="WBVQ01000002">
    <property type="protein sequence ID" value="KAB2815689.1"/>
    <property type="molecule type" value="Genomic_DNA"/>
</dbReference>
<name>A0A6L3ZFK8_9FLAO</name>
<reference evidence="2 3" key="1">
    <citation type="submission" date="2019-10" db="EMBL/GenBank/DDBJ databases">
        <title>Genome sequence of Phaeocystidibacter marisrubri JCM30614 (type strain).</title>
        <authorList>
            <person name="Bowman J.P."/>
        </authorList>
    </citation>
    <scope>NUCLEOTIDE SEQUENCE [LARGE SCALE GENOMIC DNA]</scope>
    <source>
        <strain evidence="2 3">JCM 30614</strain>
    </source>
</reference>
<sequence>MKYTVSILSFFLTFTLQAQFTVIQDSSLSFEDPLNENTQPITFSTPPDTTIPKLVFWVHGLAGDVQSWNRVQASTENQTGNPIQGYPERITEGLAVDYSGRENLRIFQLGSFVNNNIMEQWRVAVARRDTLPVSKNFAIAHSQGGIVLRAIRYNNLHYSSINPSQFGAFATFDSPHGGAYIINSTRPSNGDVQKWIEEGCRKLTAAKLTEIRHSKWYLNFLLTSDVVQKFAKGACSGFEGLVLPIIVDAIRKPVGQDYAVGAPSLSILNTDAQSDTMKVVTIAGVEEEPVFWRVLHTMTYTSDTSLSGSMLFNDPFSLNEDDEMTVFINSLILNYKFKRAYYQYLYDDYWNMVARGVIPIWQSRYGLQDDANTFKHAYQFLGSANLRWKRFIGARRDTILFNNTYTCRCSSRPPYVVNDPAQCGTILGTGCMATPNFNQIVVEEPNDGVVTLASQLDYPGALAERMEKTNHMQARNCDETKAKLNLLFNGRRGKEFRLYRR</sequence>
<keyword evidence="1" id="KW-0732">Signal</keyword>
<organism evidence="2 3">
    <name type="scientific">Phaeocystidibacter marisrubri</name>
    <dbReference type="NCBI Taxonomy" id="1577780"/>
    <lineage>
        <taxon>Bacteria</taxon>
        <taxon>Pseudomonadati</taxon>
        <taxon>Bacteroidota</taxon>
        <taxon>Flavobacteriia</taxon>
        <taxon>Flavobacteriales</taxon>
        <taxon>Phaeocystidibacteraceae</taxon>
        <taxon>Phaeocystidibacter</taxon>
    </lineage>
</organism>
<proteinExistence type="predicted"/>
<dbReference type="RefSeq" id="WP_151693119.1">
    <property type="nucleotide sequence ID" value="NZ_BMGX01000001.1"/>
</dbReference>
<evidence type="ECO:0008006" key="4">
    <source>
        <dbReference type="Google" id="ProtNLM"/>
    </source>
</evidence>
<dbReference type="Gene3D" id="3.40.50.1820">
    <property type="entry name" value="alpha/beta hydrolase"/>
    <property type="match status" value="1"/>
</dbReference>
<evidence type="ECO:0000313" key="2">
    <source>
        <dbReference type="EMBL" id="KAB2815689.1"/>
    </source>
</evidence>
<protein>
    <recommendedName>
        <fullName evidence="4">DUF676 domain-containing protein</fullName>
    </recommendedName>
</protein>
<evidence type="ECO:0000256" key="1">
    <source>
        <dbReference type="SAM" id="SignalP"/>
    </source>
</evidence>
<dbReference type="OrthoDB" id="1466569at2"/>
<comment type="caution">
    <text evidence="2">The sequence shown here is derived from an EMBL/GenBank/DDBJ whole genome shotgun (WGS) entry which is preliminary data.</text>
</comment>